<dbReference type="Gene3D" id="3.40.1410.10">
    <property type="entry name" value="Chorismate lyase-like"/>
    <property type="match status" value="1"/>
</dbReference>
<feature type="domain" description="HTH gntR-type" evidence="4">
    <location>
        <begin position="9"/>
        <end position="77"/>
    </location>
</feature>
<protein>
    <submittedName>
        <fullName evidence="5">GntR family transcriptional regulator</fullName>
    </submittedName>
</protein>
<evidence type="ECO:0000256" key="1">
    <source>
        <dbReference type="ARBA" id="ARBA00023015"/>
    </source>
</evidence>
<dbReference type="InterPro" id="IPR050679">
    <property type="entry name" value="Bact_HTH_transcr_reg"/>
</dbReference>
<dbReference type="PRINTS" id="PR00035">
    <property type="entry name" value="HTHGNTR"/>
</dbReference>
<keyword evidence="3" id="KW-0804">Transcription</keyword>
<reference evidence="5 6" key="1">
    <citation type="submission" date="2019-03" db="EMBL/GenBank/DDBJ databases">
        <title>Complete Genome Sequence of Paraburkholderia dipogonis ICMP 19430T, a Nitrogen-fixing Symbiont of the South African Invasive Legume Dipogon lignosus in New Zealand.</title>
        <authorList>
            <person name="De Meyer S.E."/>
        </authorList>
    </citation>
    <scope>NUCLEOTIDE SEQUENCE [LARGE SCALE GENOMIC DNA]</scope>
    <source>
        <strain evidence="5 6">ICMP 19430</strain>
    </source>
</reference>
<dbReference type="InterPro" id="IPR036390">
    <property type="entry name" value="WH_DNA-bd_sf"/>
</dbReference>
<dbReference type="GeneID" id="97303952"/>
<dbReference type="RefSeq" id="WP_134466222.1">
    <property type="nucleotide sequence ID" value="NZ_JBHMFL010000148.1"/>
</dbReference>
<dbReference type="GO" id="GO:0045892">
    <property type="term" value="P:negative regulation of DNA-templated transcription"/>
    <property type="evidence" value="ECO:0007669"/>
    <property type="project" value="TreeGrafter"/>
</dbReference>
<dbReference type="PROSITE" id="PS50949">
    <property type="entry name" value="HTH_GNTR"/>
    <property type="match status" value="1"/>
</dbReference>
<name>A0A4Y8MJQ8_9BURK</name>
<evidence type="ECO:0000259" key="4">
    <source>
        <dbReference type="PROSITE" id="PS50949"/>
    </source>
</evidence>
<dbReference type="EMBL" id="SNVI01000005">
    <property type="protein sequence ID" value="TFE37700.1"/>
    <property type="molecule type" value="Genomic_DNA"/>
</dbReference>
<dbReference type="CDD" id="cd07377">
    <property type="entry name" value="WHTH_GntR"/>
    <property type="match status" value="1"/>
</dbReference>
<evidence type="ECO:0000256" key="3">
    <source>
        <dbReference type="ARBA" id="ARBA00023163"/>
    </source>
</evidence>
<evidence type="ECO:0000313" key="6">
    <source>
        <dbReference type="Proteomes" id="UP000297385"/>
    </source>
</evidence>
<keyword evidence="2" id="KW-0238">DNA-binding</keyword>
<accession>A0A4Y8MJQ8</accession>
<dbReference type="PANTHER" id="PTHR44846:SF1">
    <property type="entry name" value="MANNOSYL-D-GLYCERATE TRANSPORT_METABOLISM SYSTEM REPRESSOR MNGR-RELATED"/>
    <property type="match status" value="1"/>
</dbReference>
<dbReference type="Gene3D" id="1.10.10.10">
    <property type="entry name" value="Winged helix-like DNA-binding domain superfamily/Winged helix DNA-binding domain"/>
    <property type="match status" value="1"/>
</dbReference>
<comment type="caution">
    <text evidence="5">The sequence shown here is derived from an EMBL/GenBank/DDBJ whole genome shotgun (WGS) entry which is preliminary data.</text>
</comment>
<dbReference type="SUPFAM" id="SSF46785">
    <property type="entry name" value="Winged helix' DNA-binding domain"/>
    <property type="match status" value="1"/>
</dbReference>
<dbReference type="SMART" id="SM00866">
    <property type="entry name" value="UTRA"/>
    <property type="match status" value="1"/>
</dbReference>
<gene>
    <name evidence="5" type="ORF">E2553_40620</name>
</gene>
<dbReference type="GO" id="GO:0003700">
    <property type="term" value="F:DNA-binding transcription factor activity"/>
    <property type="evidence" value="ECO:0007669"/>
    <property type="project" value="InterPro"/>
</dbReference>
<organism evidence="5 6">
    <name type="scientific">Paraburkholderia dipogonis</name>
    <dbReference type="NCBI Taxonomy" id="1211383"/>
    <lineage>
        <taxon>Bacteria</taxon>
        <taxon>Pseudomonadati</taxon>
        <taxon>Pseudomonadota</taxon>
        <taxon>Betaproteobacteria</taxon>
        <taxon>Burkholderiales</taxon>
        <taxon>Burkholderiaceae</taxon>
        <taxon>Paraburkholderia</taxon>
    </lineage>
</organism>
<proteinExistence type="predicted"/>
<evidence type="ECO:0000256" key="2">
    <source>
        <dbReference type="ARBA" id="ARBA00023125"/>
    </source>
</evidence>
<dbReference type="PANTHER" id="PTHR44846">
    <property type="entry name" value="MANNOSYL-D-GLYCERATE TRANSPORT/METABOLISM SYSTEM REPRESSOR MNGR-RELATED"/>
    <property type="match status" value="1"/>
</dbReference>
<dbReference type="AlphaFoldDB" id="A0A4Y8MJQ8"/>
<dbReference type="SMART" id="SM00345">
    <property type="entry name" value="HTH_GNTR"/>
    <property type="match status" value="1"/>
</dbReference>
<dbReference type="InterPro" id="IPR011663">
    <property type="entry name" value="UTRA"/>
</dbReference>
<dbReference type="Pfam" id="PF00392">
    <property type="entry name" value="GntR"/>
    <property type="match status" value="1"/>
</dbReference>
<sequence>MTLVRENVTSLYDQIAGALRGEIENGSYEPSGKLPSEAELSERFGVSRVTVRLAIGKLAEEKLVERKQGKGTFASGKRMQHRLDVLRGFYDSLARQGAEPQMKLLRMQSGKKLPADMAGVFASEVKHAVYLERLHSVDGVSVALAQTWLLPEAETISERLAQTRPSYEIIESLPGWKIARADMSITAVAASAAIARSLQTPEHAPLLVMKRISRLTDGRVCESTLFHIRAERYEFVVSSAMNGELSARTTEYPSPAQD</sequence>
<dbReference type="Pfam" id="PF07702">
    <property type="entry name" value="UTRA"/>
    <property type="match status" value="1"/>
</dbReference>
<dbReference type="Proteomes" id="UP000297385">
    <property type="component" value="Unassembled WGS sequence"/>
</dbReference>
<dbReference type="InterPro" id="IPR036388">
    <property type="entry name" value="WH-like_DNA-bd_sf"/>
</dbReference>
<dbReference type="InterPro" id="IPR000524">
    <property type="entry name" value="Tscrpt_reg_HTH_GntR"/>
</dbReference>
<dbReference type="InterPro" id="IPR028978">
    <property type="entry name" value="Chorismate_lyase_/UTRA_dom_sf"/>
</dbReference>
<keyword evidence="1" id="KW-0805">Transcription regulation</keyword>
<evidence type="ECO:0000313" key="5">
    <source>
        <dbReference type="EMBL" id="TFE37700.1"/>
    </source>
</evidence>
<dbReference type="GO" id="GO:0003677">
    <property type="term" value="F:DNA binding"/>
    <property type="evidence" value="ECO:0007669"/>
    <property type="project" value="UniProtKB-KW"/>
</dbReference>
<dbReference type="SUPFAM" id="SSF64288">
    <property type="entry name" value="Chorismate lyase-like"/>
    <property type="match status" value="1"/>
</dbReference>